<dbReference type="SUPFAM" id="SSF48498">
    <property type="entry name" value="Tetracyclin repressor-like, C-terminal domain"/>
    <property type="match status" value="1"/>
</dbReference>
<dbReference type="EMBL" id="FUKQ01000011">
    <property type="protein sequence ID" value="SJN21512.1"/>
    <property type="molecule type" value="Genomic_DNA"/>
</dbReference>
<dbReference type="Gene3D" id="1.10.357.10">
    <property type="entry name" value="Tetracycline Repressor, domain 2"/>
    <property type="match status" value="1"/>
</dbReference>
<proteinExistence type="predicted"/>
<keyword evidence="2" id="KW-1185">Reference proteome</keyword>
<evidence type="ECO:0000313" key="1">
    <source>
        <dbReference type="EMBL" id="SJN21512.1"/>
    </source>
</evidence>
<protein>
    <submittedName>
        <fullName evidence="1">Transcriptional regulator, TetR family</fullName>
    </submittedName>
</protein>
<gene>
    <name evidence="1" type="ORF">FM114_02845</name>
</gene>
<dbReference type="InterPro" id="IPR036271">
    <property type="entry name" value="Tet_transcr_reg_TetR-rel_C_sf"/>
</dbReference>
<dbReference type="InterPro" id="IPR009057">
    <property type="entry name" value="Homeodomain-like_sf"/>
</dbReference>
<evidence type="ECO:0000313" key="2">
    <source>
        <dbReference type="Proteomes" id="UP000188342"/>
    </source>
</evidence>
<dbReference type="Proteomes" id="UP000188342">
    <property type="component" value="Unassembled WGS sequence"/>
</dbReference>
<organism evidence="1 2">
    <name type="scientific">Luteococcus japonicus LSP_Lj1</name>
    <dbReference type="NCBI Taxonomy" id="1255658"/>
    <lineage>
        <taxon>Bacteria</taxon>
        <taxon>Bacillati</taxon>
        <taxon>Actinomycetota</taxon>
        <taxon>Actinomycetes</taxon>
        <taxon>Propionibacteriales</taxon>
        <taxon>Propionibacteriaceae</taxon>
        <taxon>Luteococcus</taxon>
    </lineage>
</organism>
<dbReference type="SUPFAM" id="SSF46689">
    <property type="entry name" value="Homeodomain-like"/>
    <property type="match status" value="1"/>
</dbReference>
<accession>A0A1R4INS2</accession>
<reference evidence="1 2" key="1">
    <citation type="submission" date="2017-02" db="EMBL/GenBank/DDBJ databases">
        <authorList>
            <person name="Peterson S.W."/>
        </authorList>
    </citation>
    <scope>NUCLEOTIDE SEQUENCE [LARGE SCALE GENOMIC DNA]</scope>
    <source>
        <strain evidence="1 2">LSP_Lj1</strain>
    </source>
</reference>
<name>A0A1R4INS2_9ACTN</name>
<dbReference type="AlphaFoldDB" id="A0A1R4INS2"/>
<sequence length="165" mass="18112">MTMRRLGELLGVEAMSLYRHVKNKQDVLDGMASLLVAGMQPAVAASEASWQQVVFQFARAYRRLIVEHPAVFMAQAGRALVLDENQTALHRIIDTLTAAGFSRGDAMDIYLAGTSYARGFALTDLAHAQTATPLDGFDTDRAFERGLDVLAAGFEQVRMSRHPVE</sequence>